<dbReference type="EMBL" id="DVIR01000047">
    <property type="protein sequence ID" value="HIS24789.1"/>
    <property type="molecule type" value="Genomic_DNA"/>
</dbReference>
<comment type="subunit">
    <text evidence="9">Homotetramer.</text>
</comment>
<dbReference type="EC" id="1.17.1.8" evidence="9 10"/>
<protein>
    <recommendedName>
        <fullName evidence="9 10">4-hydroxy-tetrahydrodipicolinate reductase</fullName>
        <shortName evidence="9">HTPA reductase</shortName>
        <ecNumber evidence="9 10">1.17.1.8</ecNumber>
    </recommendedName>
</protein>
<keyword evidence="2 9" id="KW-0963">Cytoplasm</keyword>
<feature type="binding site" evidence="9">
    <location>
        <begin position="152"/>
        <end position="153"/>
    </location>
    <ligand>
        <name>(S)-2,3,4,5-tetrahydrodipicolinate</name>
        <dbReference type="ChEBI" id="CHEBI:16845"/>
    </ligand>
</feature>
<dbReference type="CDD" id="cd02274">
    <property type="entry name" value="DHDPR_N"/>
    <property type="match status" value="1"/>
</dbReference>
<dbReference type="InterPro" id="IPR000846">
    <property type="entry name" value="DapB_N"/>
</dbReference>
<evidence type="ECO:0000259" key="11">
    <source>
        <dbReference type="Pfam" id="PF01113"/>
    </source>
</evidence>
<dbReference type="Pfam" id="PF05173">
    <property type="entry name" value="DapB_C"/>
    <property type="match status" value="1"/>
</dbReference>
<evidence type="ECO:0000256" key="10">
    <source>
        <dbReference type="NCBIfam" id="TIGR00036"/>
    </source>
</evidence>
<dbReference type="PIRSF" id="PIRSF000161">
    <property type="entry name" value="DHPR"/>
    <property type="match status" value="1"/>
</dbReference>
<sequence length="249" mass="26598">MTNVVISGCCGKMGRVVYDIISQRQDINVIAGVDTAGEKYADFEVYPSPAALPCKPDVIIDFSHPSALDGLLEYAKTNGTALVLATTGYSEGEVAKIKSSASEIPIFFTANMSIGINLLRELAKRAAQVLSGQYDIEILEMHHNQKIDAPSGTALMLADAINESCGGKYSYVYDRHSVRKKRDSHEIGIHSVRGGTIVGEHEIIFAGRDEVITLSHSAASKEVFAVGAVNAAAFVASKPAGLYSMADMI</sequence>
<evidence type="ECO:0000313" key="14">
    <source>
        <dbReference type="Proteomes" id="UP000823982"/>
    </source>
</evidence>
<evidence type="ECO:0000313" key="13">
    <source>
        <dbReference type="EMBL" id="HIS24789.1"/>
    </source>
</evidence>
<comment type="caution">
    <text evidence="9">Was originally thought to be a dihydrodipicolinate reductase (DHDPR), catalyzing the conversion of dihydrodipicolinate to tetrahydrodipicolinate. However, it was shown in E.coli that the substrate of the enzymatic reaction is not dihydrodipicolinate (DHDP) but in fact (2S,4S)-4-hydroxy-2,3,4,5-tetrahydrodipicolinic acid (HTPA), the product released by the DapA-catalyzed reaction.</text>
</comment>
<dbReference type="FunFam" id="3.30.360.10:FF:000009">
    <property type="entry name" value="4-hydroxy-tetrahydrodipicolinate reductase"/>
    <property type="match status" value="1"/>
</dbReference>
<comment type="pathway">
    <text evidence="9">Amino-acid biosynthesis; L-lysine biosynthesis via DAP pathway; (S)-tetrahydrodipicolinate from L-aspartate: step 4/4.</text>
</comment>
<dbReference type="HAMAP" id="MF_00102">
    <property type="entry name" value="DapB"/>
    <property type="match status" value="1"/>
</dbReference>
<dbReference type="SUPFAM" id="SSF55347">
    <property type="entry name" value="Glyceraldehyde-3-phosphate dehydrogenase-like, C-terminal domain"/>
    <property type="match status" value="1"/>
</dbReference>
<keyword evidence="5 9" id="KW-0220">Diaminopimelate biosynthesis</keyword>
<dbReference type="AlphaFoldDB" id="A0A9D1EP85"/>
<comment type="subcellular location">
    <subcellularLocation>
        <location evidence="9">Cytoplasm</location>
    </subcellularLocation>
</comment>
<dbReference type="Gene3D" id="3.30.360.10">
    <property type="entry name" value="Dihydrodipicolinate Reductase, domain 2"/>
    <property type="match status" value="1"/>
</dbReference>
<evidence type="ECO:0000256" key="7">
    <source>
        <dbReference type="ARBA" id="ARBA00023027"/>
    </source>
</evidence>
<dbReference type="SUPFAM" id="SSF51735">
    <property type="entry name" value="NAD(P)-binding Rossmann-fold domains"/>
    <property type="match status" value="1"/>
</dbReference>
<dbReference type="Proteomes" id="UP000823982">
    <property type="component" value="Unassembled WGS sequence"/>
</dbReference>
<evidence type="ECO:0000256" key="9">
    <source>
        <dbReference type="HAMAP-Rule" id="MF_00102"/>
    </source>
</evidence>
<feature type="active site" description="Proton donor" evidence="9">
    <location>
        <position position="146"/>
    </location>
</feature>
<dbReference type="GO" id="GO:0005829">
    <property type="term" value="C:cytosol"/>
    <property type="evidence" value="ECO:0007669"/>
    <property type="project" value="TreeGrafter"/>
</dbReference>
<feature type="binding site" evidence="9">
    <location>
        <begin position="109"/>
        <end position="112"/>
    </location>
    <ligand>
        <name>NAD(+)</name>
        <dbReference type="ChEBI" id="CHEBI:57540"/>
    </ligand>
</feature>
<keyword evidence="6 9" id="KW-0560">Oxidoreductase</keyword>
<comment type="catalytic activity">
    <reaction evidence="9">
        <text>(S)-2,3,4,5-tetrahydrodipicolinate + NADP(+) + H2O = (2S,4S)-4-hydroxy-2,3,4,5-tetrahydrodipicolinate + NADPH + H(+)</text>
        <dbReference type="Rhea" id="RHEA:35331"/>
        <dbReference type="ChEBI" id="CHEBI:15377"/>
        <dbReference type="ChEBI" id="CHEBI:15378"/>
        <dbReference type="ChEBI" id="CHEBI:16845"/>
        <dbReference type="ChEBI" id="CHEBI:57783"/>
        <dbReference type="ChEBI" id="CHEBI:58349"/>
        <dbReference type="ChEBI" id="CHEBI:67139"/>
        <dbReference type="EC" id="1.17.1.8"/>
    </reaction>
</comment>
<reference evidence="13" key="2">
    <citation type="journal article" date="2021" name="PeerJ">
        <title>Extensive microbial diversity within the chicken gut microbiome revealed by metagenomics and culture.</title>
        <authorList>
            <person name="Gilroy R."/>
            <person name="Ravi A."/>
            <person name="Getino M."/>
            <person name="Pursley I."/>
            <person name="Horton D.L."/>
            <person name="Alikhan N.F."/>
            <person name="Baker D."/>
            <person name="Gharbi K."/>
            <person name="Hall N."/>
            <person name="Watson M."/>
            <person name="Adriaenssens E.M."/>
            <person name="Foster-Nyarko E."/>
            <person name="Jarju S."/>
            <person name="Secka A."/>
            <person name="Antonio M."/>
            <person name="Oren A."/>
            <person name="Chaudhuri R.R."/>
            <person name="La Ragione R."/>
            <person name="Hildebrand F."/>
            <person name="Pallen M.J."/>
        </authorList>
    </citation>
    <scope>NUCLEOTIDE SEQUENCE</scope>
    <source>
        <strain evidence="13">CHK157-1446</strain>
    </source>
</reference>
<dbReference type="Gene3D" id="3.40.50.720">
    <property type="entry name" value="NAD(P)-binding Rossmann-like Domain"/>
    <property type="match status" value="1"/>
</dbReference>
<feature type="domain" description="Dihydrodipicolinate reductase N-terminal" evidence="11">
    <location>
        <begin position="3"/>
        <end position="112"/>
    </location>
</feature>
<keyword evidence="8 9" id="KW-0457">Lysine biosynthesis</keyword>
<gene>
    <name evidence="9" type="primary">dapB</name>
    <name evidence="13" type="ORF">IAD01_05230</name>
</gene>
<feature type="binding site" evidence="9">
    <location>
        <begin position="8"/>
        <end position="13"/>
    </location>
    <ligand>
        <name>NAD(+)</name>
        <dbReference type="ChEBI" id="CHEBI:57540"/>
    </ligand>
</feature>
<evidence type="ECO:0000256" key="5">
    <source>
        <dbReference type="ARBA" id="ARBA00022915"/>
    </source>
</evidence>
<evidence type="ECO:0000256" key="3">
    <source>
        <dbReference type="ARBA" id="ARBA00022605"/>
    </source>
</evidence>
<dbReference type="GO" id="GO:0008839">
    <property type="term" value="F:4-hydroxy-tetrahydrodipicolinate reductase"/>
    <property type="evidence" value="ECO:0007669"/>
    <property type="project" value="UniProtKB-UniRule"/>
</dbReference>
<proteinExistence type="inferred from homology"/>
<dbReference type="GO" id="GO:0051287">
    <property type="term" value="F:NAD binding"/>
    <property type="evidence" value="ECO:0007669"/>
    <property type="project" value="UniProtKB-UniRule"/>
</dbReference>
<dbReference type="InterPro" id="IPR036291">
    <property type="entry name" value="NAD(P)-bd_dom_sf"/>
</dbReference>
<dbReference type="GO" id="GO:0016726">
    <property type="term" value="F:oxidoreductase activity, acting on CH or CH2 groups, NAD or NADP as acceptor"/>
    <property type="evidence" value="ECO:0007669"/>
    <property type="project" value="UniProtKB-UniRule"/>
</dbReference>
<dbReference type="GO" id="GO:0050661">
    <property type="term" value="F:NADP binding"/>
    <property type="evidence" value="ECO:0007669"/>
    <property type="project" value="UniProtKB-UniRule"/>
</dbReference>
<feature type="domain" description="Dihydrodipicolinate reductase C-terminal" evidence="12">
    <location>
        <begin position="115"/>
        <end position="249"/>
    </location>
</feature>
<evidence type="ECO:0000256" key="2">
    <source>
        <dbReference type="ARBA" id="ARBA00022490"/>
    </source>
</evidence>
<accession>A0A9D1EP85</accession>
<evidence type="ECO:0000256" key="6">
    <source>
        <dbReference type="ARBA" id="ARBA00023002"/>
    </source>
</evidence>
<dbReference type="GO" id="GO:0019877">
    <property type="term" value="P:diaminopimelate biosynthetic process"/>
    <property type="evidence" value="ECO:0007669"/>
    <property type="project" value="UniProtKB-UniRule"/>
</dbReference>
<feature type="binding site" evidence="9">
    <location>
        <position position="38"/>
    </location>
    <ligand>
        <name>NAD(+)</name>
        <dbReference type="ChEBI" id="CHEBI:57540"/>
    </ligand>
</feature>
<keyword evidence="7 9" id="KW-0520">NAD</keyword>
<evidence type="ECO:0000259" key="12">
    <source>
        <dbReference type="Pfam" id="PF05173"/>
    </source>
</evidence>
<feature type="binding site" evidence="9">
    <location>
        <position position="143"/>
    </location>
    <ligand>
        <name>(S)-2,3,4,5-tetrahydrodipicolinate</name>
        <dbReference type="ChEBI" id="CHEBI:16845"/>
    </ligand>
</feature>
<evidence type="ECO:0000256" key="8">
    <source>
        <dbReference type="ARBA" id="ARBA00023154"/>
    </source>
</evidence>
<feature type="binding site" evidence="9">
    <location>
        <begin position="85"/>
        <end position="87"/>
    </location>
    <ligand>
        <name>NAD(+)</name>
        <dbReference type="ChEBI" id="CHEBI:57540"/>
    </ligand>
</feature>
<keyword evidence="3 9" id="KW-0028">Amino-acid biosynthesis</keyword>
<dbReference type="InterPro" id="IPR022663">
    <property type="entry name" value="DapB_C"/>
</dbReference>
<reference evidence="13" key="1">
    <citation type="submission" date="2020-10" db="EMBL/GenBank/DDBJ databases">
        <authorList>
            <person name="Gilroy R."/>
        </authorList>
    </citation>
    <scope>NUCLEOTIDE SEQUENCE</scope>
    <source>
        <strain evidence="13">CHK157-1446</strain>
    </source>
</reference>
<feature type="active site" description="Proton donor/acceptor" evidence="9">
    <location>
        <position position="142"/>
    </location>
</feature>
<evidence type="ECO:0000256" key="1">
    <source>
        <dbReference type="ARBA" id="ARBA00006642"/>
    </source>
</evidence>
<dbReference type="InterPro" id="IPR022664">
    <property type="entry name" value="DapB_N_CS"/>
</dbReference>
<keyword evidence="4 9" id="KW-0521">NADP</keyword>
<dbReference type="Pfam" id="PF01113">
    <property type="entry name" value="DapB_N"/>
    <property type="match status" value="1"/>
</dbReference>
<organism evidence="13 14">
    <name type="scientific">Candidatus Faeciplasma gallinarum</name>
    <dbReference type="NCBI Taxonomy" id="2840799"/>
    <lineage>
        <taxon>Bacteria</taxon>
        <taxon>Bacillati</taxon>
        <taxon>Bacillota</taxon>
        <taxon>Clostridia</taxon>
        <taxon>Eubacteriales</taxon>
        <taxon>Oscillospiraceae</taxon>
        <taxon>Oscillospiraceae incertae sedis</taxon>
        <taxon>Candidatus Faeciplasma</taxon>
    </lineage>
</organism>
<comment type="catalytic activity">
    <reaction evidence="9">
        <text>(S)-2,3,4,5-tetrahydrodipicolinate + NAD(+) + H2O = (2S,4S)-4-hydroxy-2,3,4,5-tetrahydrodipicolinate + NADH + H(+)</text>
        <dbReference type="Rhea" id="RHEA:35323"/>
        <dbReference type="ChEBI" id="CHEBI:15377"/>
        <dbReference type="ChEBI" id="CHEBI:15378"/>
        <dbReference type="ChEBI" id="CHEBI:16845"/>
        <dbReference type="ChEBI" id="CHEBI:57540"/>
        <dbReference type="ChEBI" id="CHEBI:57945"/>
        <dbReference type="ChEBI" id="CHEBI:67139"/>
        <dbReference type="EC" id="1.17.1.8"/>
    </reaction>
</comment>
<name>A0A9D1EP85_9FIRM</name>
<evidence type="ECO:0000256" key="4">
    <source>
        <dbReference type="ARBA" id="ARBA00022857"/>
    </source>
</evidence>
<comment type="similarity">
    <text evidence="1 9">Belongs to the DapB family.</text>
</comment>
<dbReference type="NCBIfam" id="TIGR00036">
    <property type="entry name" value="dapB"/>
    <property type="match status" value="1"/>
</dbReference>
<dbReference type="GO" id="GO:0009089">
    <property type="term" value="P:lysine biosynthetic process via diaminopimelate"/>
    <property type="evidence" value="ECO:0007669"/>
    <property type="project" value="UniProtKB-UniRule"/>
</dbReference>
<dbReference type="PANTHER" id="PTHR20836">
    <property type="entry name" value="DIHYDRODIPICOLINATE REDUCTASE"/>
    <property type="match status" value="1"/>
</dbReference>
<feature type="binding site" evidence="9">
    <location>
        <position position="39"/>
    </location>
    <ligand>
        <name>NADP(+)</name>
        <dbReference type="ChEBI" id="CHEBI:58349"/>
    </ligand>
</feature>
<dbReference type="InterPro" id="IPR023940">
    <property type="entry name" value="DHDPR_bac"/>
</dbReference>
<dbReference type="PANTHER" id="PTHR20836:SF7">
    <property type="entry name" value="4-HYDROXY-TETRAHYDRODIPICOLINATE REDUCTASE"/>
    <property type="match status" value="1"/>
</dbReference>
<comment type="caution">
    <text evidence="13">The sequence shown here is derived from an EMBL/GenBank/DDBJ whole genome shotgun (WGS) entry which is preliminary data.</text>
</comment>
<dbReference type="PROSITE" id="PS01298">
    <property type="entry name" value="DAPB"/>
    <property type="match status" value="1"/>
</dbReference>
<comment type="function">
    <text evidence="9">Catalyzes the conversion of 4-hydroxy-tetrahydrodipicolinate (HTPA) to tetrahydrodipicolinate.</text>
</comment>